<organismHost>
    <name type="scientific">Chlorella</name>
    <dbReference type="NCBI Taxonomy" id="3071"/>
</organismHost>
<dbReference type="RefSeq" id="YP_004679007.1">
    <property type="nucleotide sequence ID" value="NC_000852.5"/>
</dbReference>
<reference evidence="1 2" key="8">
    <citation type="journal article" date="2010" name="J. Virol.">
        <title>Microarray analysis of Paramecium bursaria chlorella virus 1 transcription.</title>
        <authorList>
            <person name="Yanai-Balser G.M."/>
            <person name="Duncan G.A."/>
            <person name="Eudy J.D."/>
            <person name="Wang D."/>
            <person name="Li X."/>
            <person name="Agarkova I.V."/>
            <person name="Dunigan D.D."/>
            <person name="Van Etten J.L."/>
        </authorList>
    </citation>
    <scope>NUCLEOTIDE SEQUENCE [LARGE SCALE GENOMIC DNA]</scope>
</reference>
<dbReference type="KEGG" id="vg:10971172"/>
<organism evidence="1 2">
    <name type="scientific">Paramecium bursaria Chlorella virus 1</name>
    <name type="common">PBCV-1</name>
    <dbReference type="NCBI Taxonomy" id="10506"/>
    <lineage>
        <taxon>Viruses</taxon>
        <taxon>Varidnaviria</taxon>
        <taxon>Bamfordvirae</taxon>
        <taxon>Nucleocytoviricota</taxon>
        <taxon>Megaviricetes</taxon>
        <taxon>Algavirales</taxon>
        <taxon>Phycodnaviridae</taxon>
        <taxon>Chlorovirus</taxon>
        <taxon>Chlorovirus vanettense</taxon>
    </lineage>
</organism>
<reference evidence="1 2" key="6">
    <citation type="journal article" date="1999" name="Virology">
        <title>Chlorella virus PBCV-1 encodes a functional homospermidine synthase.</title>
        <authorList>
            <person name="Kaiser A."/>
            <person name="Vollmert M."/>
            <person name="Tholl D."/>
            <person name="Graves M.V."/>
            <person name="Gurnon J.R."/>
            <person name="Xing W."/>
            <person name="Lisec A.D."/>
            <person name="Nickerson K.W."/>
            <person name="Van Etten J.L."/>
        </authorList>
    </citation>
    <scope>NUCLEOTIDE SEQUENCE [LARGE SCALE GENOMIC DNA]</scope>
</reference>
<evidence type="ECO:0000313" key="2">
    <source>
        <dbReference type="Proteomes" id="UP000000862"/>
    </source>
</evidence>
<accession>F8TU91</accession>
<gene>
    <name evidence="1" type="primary">a690cR</name>
</gene>
<keyword evidence="2" id="KW-1185">Reference proteome</keyword>
<dbReference type="GeneID" id="10971172"/>
<dbReference type="Proteomes" id="UP000000862">
    <property type="component" value="Segment"/>
</dbReference>
<dbReference type="EMBL" id="JF411744">
    <property type="protein sequence ID" value="AEI70152.1"/>
    <property type="molecule type" value="Genomic_DNA"/>
</dbReference>
<protein>
    <submittedName>
        <fullName evidence="1">Uncharacterized protein</fullName>
    </submittedName>
</protein>
<reference evidence="1 2" key="5">
    <citation type="journal article" date="1997" name="Virology">
        <title>Analysis of 74 kb of DNA located at the right end of the 330-kb chlorella virus PBCV-1 genome.</title>
        <authorList>
            <person name="Li Y."/>
            <person name="Lu Z."/>
            <person name="Sun L."/>
            <person name="Ropp S."/>
            <person name="Kutish G.F."/>
            <person name="Rock D.L."/>
            <person name="Van Etten J.L."/>
        </authorList>
    </citation>
    <scope>NUCLEOTIDE SEQUENCE [LARGE SCALE GENOMIC DNA]</scope>
</reference>
<evidence type="ECO:0000313" key="1">
    <source>
        <dbReference type="EMBL" id="AEI70152.1"/>
    </source>
</evidence>
<reference evidence="1 2" key="3">
    <citation type="journal article" date="1996" name="Virology">
        <title>Analysis of 94 kb of the chlorella virus PBCV-1 330-kb genome: map positions 88 to 182.</title>
        <authorList>
            <person name="Lu Z."/>
            <person name="Li Y."/>
            <person name="Que Q."/>
            <person name="Kutish G.F."/>
            <person name="Rock D.L."/>
            <person name="Van Etten J.L."/>
        </authorList>
    </citation>
    <scope>NUCLEOTIDE SEQUENCE [LARGE SCALE GENOMIC DNA]</scope>
</reference>
<sequence>MIYKVCKRIILFKMLMMYKSCKRIICKTHVTYRFYTKVVYN</sequence>
<reference evidence="1 2" key="2">
    <citation type="journal article" date="1995" name="Virology">
        <title>Analysis of 43 kb of the Chlorella virus PBCV-1 330-kb genome: map positions 45 to 88.</title>
        <authorList>
            <person name="Li Y."/>
            <person name="Lu Z."/>
            <person name="Burbank D.E."/>
            <person name="Kutish G.F."/>
            <person name="Rock D.L."/>
            <person name="Van Etten J.L."/>
        </authorList>
    </citation>
    <scope>NUCLEOTIDE SEQUENCE [LARGE SCALE GENOMIC DNA]</scope>
</reference>
<proteinExistence type="predicted"/>
<reference evidence="1 2" key="4">
    <citation type="journal article" date="1996" name="Virology">
        <title>Analysis of 76 kb of the chlorella virus PBCV-1 330-kb genome: map positions 182 to 258.</title>
        <authorList>
            <person name="Kutish G.F."/>
            <person name="Li Y."/>
            <person name="Lu Z."/>
            <person name="Furuta M."/>
            <person name="Rock D.L."/>
            <person name="Van Etten J.L."/>
        </authorList>
    </citation>
    <scope>NUCLEOTIDE SEQUENCE [LARGE SCALE GENOMIC DNA]</scope>
</reference>
<reference evidence="1 2" key="1">
    <citation type="journal article" date="1995" name="Virology">
        <title>Analysis of 45 kb of DNA located at the left end of the chlorella virus PBCV-1 genome.</title>
        <authorList>
            <person name="Lu Z."/>
            <person name="Li Y."/>
            <person name="Zhang Y."/>
            <person name="Kutish G.F."/>
            <person name="Rock D.L."/>
            <person name="Van Etten J.L."/>
        </authorList>
    </citation>
    <scope>NUCLEOTIDE SEQUENCE [LARGE SCALE GENOMIC DNA]</scope>
</reference>
<name>F8TU91_PBCV1</name>
<reference evidence="1 2" key="7">
    <citation type="journal article" date="2000" name="Virology">
        <title>Characterization of a beta-1,3-glucanase encoded by chlorella virus PBCV-1.</title>
        <authorList>
            <person name="Sun L."/>
            <person name="Gurnon J.R."/>
            <person name="Adams B.J."/>
            <person name="Graves M.V."/>
            <person name="Van Etten J.L."/>
        </authorList>
    </citation>
    <scope>NUCLEOTIDE SEQUENCE [LARGE SCALE GENOMIC DNA]</scope>
</reference>